<keyword evidence="2" id="KW-1185">Reference proteome</keyword>
<sequence length="246" mass="26692">MSVPIPRQYVTSTDELQSLLATYGGKPVVSKAKVVGMHFQFASPENDSPYSDRVVAFVAGSNSPDGMAVVLQLVDLEPQQVVAGLKTLLEDAETIKIMFDRYGYGLSNSVALENCVDLQLLYQNRVDPTVAHASLTQISSHFGSSAAKLGLEVDAFSSKLSPRAWLKSPLDPLVLRHLVDIVKTLVRCYHGEFGTGLKKCQEEVWPLALMTSKCWNSAVQNSAGETSVPASTVTVARDVTWTSVCQ</sequence>
<dbReference type="SMR" id="G5AAY6"/>
<evidence type="ECO:0000313" key="2">
    <source>
        <dbReference type="Proteomes" id="UP000002640"/>
    </source>
</evidence>
<proteinExistence type="predicted"/>
<dbReference type="RefSeq" id="XP_009537331.1">
    <property type="nucleotide sequence ID" value="XM_009539036.1"/>
</dbReference>
<dbReference type="AlphaFoldDB" id="G5AAY6"/>
<dbReference type="GeneID" id="20647969"/>
<dbReference type="InParanoid" id="G5AAY6"/>
<evidence type="ECO:0008006" key="3">
    <source>
        <dbReference type="Google" id="ProtNLM"/>
    </source>
</evidence>
<gene>
    <name evidence="1" type="ORF">PHYSODRAFT_340809</name>
</gene>
<protein>
    <recommendedName>
        <fullName evidence="3">3'-5' exonuclease domain-containing protein</fullName>
    </recommendedName>
</protein>
<dbReference type="KEGG" id="psoj:PHYSODRAFT_340809"/>
<organism evidence="1 2">
    <name type="scientific">Phytophthora sojae (strain P6497)</name>
    <name type="common">Soybean stem and root rot agent</name>
    <name type="synonym">Phytophthora megasperma f. sp. glycines</name>
    <dbReference type="NCBI Taxonomy" id="1094619"/>
    <lineage>
        <taxon>Eukaryota</taxon>
        <taxon>Sar</taxon>
        <taxon>Stramenopiles</taxon>
        <taxon>Oomycota</taxon>
        <taxon>Peronosporomycetes</taxon>
        <taxon>Peronosporales</taxon>
        <taxon>Peronosporaceae</taxon>
        <taxon>Phytophthora</taxon>
    </lineage>
</organism>
<name>G5AAY6_PHYSP</name>
<accession>G5AAY6</accession>
<evidence type="ECO:0000313" key="1">
    <source>
        <dbReference type="EMBL" id="EGZ07765.1"/>
    </source>
</evidence>
<dbReference type="EMBL" id="JH159162">
    <property type="protein sequence ID" value="EGZ07765.1"/>
    <property type="molecule type" value="Genomic_DNA"/>
</dbReference>
<dbReference type="Proteomes" id="UP000002640">
    <property type="component" value="Unassembled WGS sequence"/>
</dbReference>
<reference evidence="1 2" key="1">
    <citation type="journal article" date="2006" name="Science">
        <title>Phytophthora genome sequences uncover evolutionary origins and mechanisms of pathogenesis.</title>
        <authorList>
            <person name="Tyler B.M."/>
            <person name="Tripathy S."/>
            <person name="Zhang X."/>
            <person name="Dehal P."/>
            <person name="Jiang R.H."/>
            <person name="Aerts A."/>
            <person name="Arredondo F.D."/>
            <person name="Baxter L."/>
            <person name="Bensasson D."/>
            <person name="Beynon J.L."/>
            <person name="Chapman J."/>
            <person name="Damasceno C.M."/>
            <person name="Dorrance A.E."/>
            <person name="Dou D."/>
            <person name="Dickerman A.W."/>
            <person name="Dubchak I.L."/>
            <person name="Garbelotto M."/>
            <person name="Gijzen M."/>
            <person name="Gordon S.G."/>
            <person name="Govers F."/>
            <person name="Grunwald N.J."/>
            <person name="Huang W."/>
            <person name="Ivors K.L."/>
            <person name="Jones R.W."/>
            <person name="Kamoun S."/>
            <person name="Krampis K."/>
            <person name="Lamour K.H."/>
            <person name="Lee M.K."/>
            <person name="McDonald W.H."/>
            <person name="Medina M."/>
            <person name="Meijer H.J."/>
            <person name="Nordberg E.K."/>
            <person name="Maclean D.J."/>
            <person name="Ospina-Giraldo M.D."/>
            <person name="Morris P.F."/>
            <person name="Phuntumart V."/>
            <person name="Putnam N.H."/>
            <person name="Rash S."/>
            <person name="Rose J.K."/>
            <person name="Sakihama Y."/>
            <person name="Salamov A.A."/>
            <person name="Savidor A."/>
            <person name="Scheuring C.F."/>
            <person name="Smith B.M."/>
            <person name="Sobral B.W."/>
            <person name="Terry A."/>
            <person name="Torto-Alalibo T.A."/>
            <person name="Win J."/>
            <person name="Xu Z."/>
            <person name="Zhang H."/>
            <person name="Grigoriev I.V."/>
            <person name="Rokhsar D.S."/>
            <person name="Boore J.L."/>
        </authorList>
    </citation>
    <scope>NUCLEOTIDE SEQUENCE [LARGE SCALE GENOMIC DNA]</scope>
    <source>
        <strain evidence="1 2">P6497</strain>
    </source>
</reference>